<dbReference type="EMBL" id="JAGPYM010000002">
    <property type="protein sequence ID" value="KAH6898159.1"/>
    <property type="molecule type" value="Genomic_DNA"/>
</dbReference>
<feature type="domain" description="Glyoxalase-like" evidence="1">
    <location>
        <begin position="11"/>
        <end position="198"/>
    </location>
</feature>
<evidence type="ECO:0000259" key="1">
    <source>
        <dbReference type="Pfam" id="PF13468"/>
    </source>
</evidence>
<accession>A0A9P9AVZ3</accession>
<dbReference type="OrthoDB" id="408973at2759"/>
<gene>
    <name evidence="2" type="ORF">B0T10DRAFT_471903</name>
</gene>
<evidence type="ECO:0000313" key="3">
    <source>
        <dbReference type="Proteomes" id="UP000777438"/>
    </source>
</evidence>
<name>A0A9P9AVZ3_9HYPO</name>
<dbReference type="InterPro" id="IPR029068">
    <property type="entry name" value="Glyas_Bleomycin-R_OHBP_Dase"/>
</dbReference>
<dbReference type="Pfam" id="PF13468">
    <property type="entry name" value="Glyoxalase_3"/>
    <property type="match status" value="1"/>
</dbReference>
<proteinExistence type="predicted"/>
<comment type="caution">
    <text evidence="2">The sequence shown here is derived from an EMBL/GenBank/DDBJ whole genome shotgun (WGS) entry which is preliminary data.</text>
</comment>
<dbReference type="PANTHER" id="PTHR40265">
    <property type="entry name" value="BLL2707 PROTEIN"/>
    <property type="match status" value="1"/>
</dbReference>
<dbReference type="Gene3D" id="3.10.180.10">
    <property type="entry name" value="2,3-Dihydroxybiphenyl 1,2-Dioxygenase, domain 1"/>
    <property type="match status" value="1"/>
</dbReference>
<keyword evidence="3" id="KW-1185">Reference proteome</keyword>
<dbReference type="PANTHER" id="PTHR40265:SF1">
    <property type="entry name" value="GLYOXALASE-LIKE DOMAIN-CONTAINING PROTEIN"/>
    <property type="match status" value="1"/>
</dbReference>
<protein>
    <submittedName>
        <fullName evidence="2">Glyoxalase-like domain-containing protein</fullName>
    </submittedName>
</protein>
<organism evidence="2 3">
    <name type="scientific">Thelonectria olida</name>
    <dbReference type="NCBI Taxonomy" id="1576542"/>
    <lineage>
        <taxon>Eukaryota</taxon>
        <taxon>Fungi</taxon>
        <taxon>Dikarya</taxon>
        <taxon>Ascomycota</taxon>
        <taxon>Pezizomycotina</taxon>
        <taxon>Sordariomycetes</taxon>
        <taxon>Hypocreomycetidae</taxon>
        <taxon>Hypocreales</taxon>
        <taxon>Nectriaceae</taxon>
        <taxon>Thelonectria</taxon>
    </lineage>
</organism>
<dbReference type="AlphaFoldDB" id="A0A9P9AVZ3"/>
<dbReference type="InterPro" id="IPR025870">
    <property type="entry name" value="Glyoxalase-like_dom"/>
</dbReference>
<evidence type="ECO:0000313" key="2">
    <source>
        <dbReference type="EMBL" id="KAH6898159.1"/>
    </source>
</evidence>
<reference evidence="2 3" key="1">
    <citation type="journal article" date="2021" name="Nat. Commun.">
        <title>Genetic determinants of endophytism in the Arabidopsis root mycobiome.</title>
        <authorList>
            <person name="Mesny F."/>
            <person name="Miyauchi S."/>
            <person name="Thiergart T."/>
            <person name="Pickel B."/>
            <person name="Atanasova L."/>
            <person name="Karlsson M."/>
            <person name="Huettel B."/>
            <person name="Barry K.W."/>
            <person name="Haridas S."/>
            <person name="Chen C."/>
            <person name="Bauer D."/>
            <person name="Andreopoulos W."/>
            <person name="Pangilinan J."/>
            <person name="LaButti K."/>
            <person name="Riley R."/>
            <person name="Lipzen A."/>
            <person name="Clum A."/>
            <person name="Drula E."/>
            <person name="Henrissat B."/>
            <person name="Kohler A."/>
            <person name="Grigoriev I.V."/>
            <person name="Martin F.M."/>
            <person name="Hacquard S."/>
        </authorList>
    </citation>
    <scope>NUCLEOTIDE SEQUENCE [LARGE SCALE GENOMIC DNA]</scope>
    <source>
        <strain evidence="2 3">MPI-CAGE-CH-0241</strain>
    </source>
</reference>
<sequence length="279" mass="30798">MASQSNPRPIIDHIVILVPYDTLFELPERLKDSFTIIHGGEHAGGQTINKLIILPDGSYIELIAFNKGLTPDQRRSHRWGSLEEGRIIDWAYTLPDESDFAQVQQRVQQSGANIVYQDPVAGGRTRPDGVVLKWAVAGAQDSEGNPAWPGNAPFWCLDRTPRHLRVPYRDENGLLGHTSHPSKAHGVSKVTVLVSGKDVPKWKQVYEAIHKTSPGAESTEGEWKFDVYSGSTNGNHRVLLSALEKQDTKSEIRLALLGTEQSPKSVELLPGLIVDFDAA</sequence>
<dbReference type="Proteomes" id="UP000777438">
    <property type="component" value="Unassembled WGS sequence"/>
</dbReference>